<name>A0AAD7MUH8_9AGAR</name>
<feature type="compositionally biased region" description="Low complexity" evidence="1">
    <location>
        <begin position="13"/>
        <end position="25"/>
    </location>
</feature>
<accession>A0AAD7MUH8</accession>
<comment type="caution">
    <text evidence="2">The sequence shown here is derived from an EMBL/GenBank/DDBJ whole genome shotgun (WGS) entry which is preliminary data.</text>
</comment>
<keyword evidence="3" id="KW-1185">Reference proteome</keyword>
<proteinExistence type="predicted"/>
<dbReference type="Gene3D" id="1.10.238.10">
    <property type="entry name" value="EF-hand"/>
    <property type="match status" value="1"/>
</dbReference>
<evidence type="ECO:0000313" key="2">
    <source>
        <dbReference type="EMBL" id="KAJ7733178.1"/>
    </source>
</evidence>
<dbReference type="AlphaFoldDB" id="A0AAD7MUH8"/>
<evidence type="ECO:0000256" key="1">
    <source>
        <dbReference type="SAM" id="MobiDB-lite"/>
    </source>
</evidence>
<gene>
    <name evidence="2" type="ORF">B0H16DRAFT_1769630</name>
</gene>
<sequence length="329" mass="36126">MRARANAGEAGPSRVVRNSVSSCNRGETGCQAAASISVPLPSPAIHTPSPGTPRVPAATTPASPSPCPPPTITVSPAISQRQTMPPPPAPRTACESRGAEDRHHAHVHVHPTGPYRDEDVLLSLQLLACLSKYPHIRVKDAKKSLKKYKRIDVAVDAYYSDPTALAARSHTRTLHGPSTSKINAVFDKYKGKWKLQGGRTVFALFPTSLLRAPRQPDDGTVRLVNPEDVVLLAVAYELESPCVGEWRRPEWLVRRADDLTFFPYSLRLSATTTTQYTIPPKAPTPFPSWLPRLHIKLTSNAAYFTKVYNETFEFARAEGQRSIDQLSPL</sequence>
<feature type="region of interest" description="Disordered" evidence="1">
    <location>
        <begin position="39"/>
        <end position="104"/>
    </location>
</feature>
<dbReference type="EMBL" id="JARKIB010000140">
    <property type="protein sequence ID" value="KAJ7733178.1"/>
    <property type="molecule type" value="Genomic_DNA"/>
</dbReference>
<reference evidence="2" key="1">
    <citation type="submission" date="2023-03" db="EMBL/GenBank/DDBJ databases">
        <title>Massive genome expansion in bonnet fungi (Mycena s.s.) driven by repeated elements and novel gene families across ecological guilds.</title>
        <authorList>
            <consortium name="Lawrence Berkeley National Laboratory"/>
            <person name="Harder C.B."/>
            <person name="Miyauchi S."/>
            <person name="Viragh M."/>
            <person name="Kuo A."/>
            <person name="Thoen E."/>
            <person name="Andreopoulos B."/>
            <person name="Lu D."/>
            <person name="Skrede I."/>
            <person name="Drula E."/>
            <person name="Henrissat B."/>
            <person name="Morin E."/>
            <person name="Kohler A."/>
            <person name="Barry K."/>
            <person name="LaButti K."/>
            <person name="Morin E."/>
            <person name="Salamov A."/>
            <person name="Lipzen A."/>
            <person name="Mereny Z."/>
            <person name="Hegedus B."/>
            <person name="Baldrian P."/>
            <person name="Stursova M."/>
            <person name="Weitz H."/>
            <person name="Taylor A."/>
            <person name="Grigoriev I.V."/>
            <person name="Nagy L.G."/>
            <person name="Martin F."/>
            <person name="Kauserud H."/>
        </authorList>
    </citation>
    <scope>NUCLEOTIDE SEQUENCE</scope>
    <source>
        <strain evidence="2">CBHHK182m</strain>
    </source>
</reference>
<organism evidence="2 3">
    <name type="scientific">Mycena metata</name>
    <dbReference type="NCBI Taxonomy" id="1033252"/>
    <lineage>
        <taxon>Eukaryota</taxon>
        <taxon>Fungi</taxon>
        <taxon>Dikarya</taxon>
        <taxon>Basidiomycota</taxon>
        <taxon>Agaricomycotina</taxon>
        <taxon>Agaricomycetes</taxon>
        <taxon>Agaricomycetidae</taxon>
        <taxon>Agaricales</taxon>
        <taxon>Marasmiineae</taxon>
        <taxon>Mycenaceae</taxon>
        <taxon>Mycena</taxon>
    </lineage>
</organism>
<dbReference type="Proteomes" id="UP001215598">
    <property type="component" value="Unassembled WGS sequence"/>
</dbReference>
<evidence type="ECO:0000313" key="3">
    <source>
        <dbReference type="Proteomes" id="UP001215598"/>
    </source>
</evidence>
<feature type="compositionally biased region" description="Low complexity" evidence="1">
    <location>
        <begin position="52"/>
        <end position="62"/>
    </location>
</feature>
<protein>
    <submittedName>
        <fullName evidence="2">Uncharacterized protein</fullName>
    </submittedName>
</protein>
<feature type="region of interest" description="Disordered" evidence="1">
    <location>
        <begin position="1"/>
        <end position="26"/>
    </location>
</feature>